<keyword evidence="4" id="KW-0547">Nucleotide-binding</keyword>
<dbReference type="InParanoid" id="A0A168LK96"/>
<dbReference type="FunFam" id="3.40.50.10810:FF:000014">
    <property type="entry name" value="SWI/SNF-related matrix-associated actin-dependent regulator of chromatin subfamily A containing DEAD/H box 1"/>
    <property type="match status" value="1"/>
</dbReference>
<dbReference type="InterPro" id="IPR049730">
    <property type="entry name" value="SNF2/RAD54-like_C"/>
</dbReference>
<proteinExistence type="inferred from homology"/>
<dbReference type="EMBL" id="LT551507">
    <property type="protein sequence ID" value="SAL96976.1"/>
    <property type="molecule type" value="Genomic_DNA"/>
</dbReference>
<sequence>MALPSTTNRPRSALPAKTRQSRLYFGSSSSAPSSKNVSKAISSFGYRPPPTSPLMAPPAVRKGVVTTVEATRRMLILSDEDDEDSTPIQHQPKKRRMLNRMLADDSDEDDSTSTAATSISNATNSESDPDGKLGEIDSVAEDIEEDQQQPLEHDNKQDQRQPMEHDNGDDGEDDDAFMDKKANTNNRLNASSTSHKVALLREEFPALARDEALLALNVSGGDFTKAMQRLKISHSQPPPSAASPTRKRLVRRIDSSESEGDDDDDDSEDEEARALEIEHLKQAVQTVTFYNTCRPQEMMDVTGCSMGAVEKMMGLRPFENLQDLKDKLKQERGLSLKYVTDYMEVLEGYSAVDQIIQSIEDIGGQLQSILDVWQQSGSSGGDDDEDAGTHLVDVDINNGQMDTSSAIYKDAMDGFLTQQPDSVNPDFTLKPYQITGVNWMLLLYRKGISGILADEMGLGKTAQVISFLGRLQELGESGPHLIVVPSSTLDNWMREFERFCPVLEVRCYYGTQNERREQQQDIMDDRDTIHAVVTTYAIAAGRVEDRSFLRRLRCKSMILDEGHMIKNYTSARYGHLMRLDTPFRLLLTGTPLQNNLQELVSLLIFIMPKVFSGSEDDVRKIFKLKAGGGSSESSNKASSPSGMASSTTATTATNTAQMLSRQRIERAKKMMSPFVLRRRKAQVLIHLPKKIHHVDYCPMTPNQQTMYAQIVADSQDRYNDVAKDNTNKKMERFNNIVMQLRKAADHPLLFRNIYDNDKIKVMAKEIRKEERYWDSDEQYILEDMEVMTDFELNRLCRDHKSIRHHMLANEEWMDSGKVQHMRRLLPQMKQNGNKVLIFSQFTSMLDILEPVMKTIGMTYLRLDGNTKVGERQDLIDQFNQDDSLDVFLLSTKAGGFGINLTSANVVVMYDMDFNPQNDKQAEDRAHRVGQTKDVTVHKLLSKHTIEQQILAMAEVRLRLDKRVSGVDGGDEIDEGEPEPRDANGMDPSKMTSLLKSALMGS</sequence>
<dbReference type="InterPro" id="IPR027417">
    <property type="entry name" value="P-loop_NTPase"/>
</dbReference>
<dbReference type="SMART" id="SM00490">
    <property type="entry name" value="HELICc"/>
    <property type="match status" value="1"/>
</dbReference>
<dbReference type="GO" id="GO:0006325">
    <property type="term" value="P:chromatin organization"/>
    <property type="evidence" value="ECO:0007669"/>
    <property type="project" value="UniProtKB-KW"/>
</dbReference>
<dbReference type="FunCoup" id="A0A168LK96">
    <property type="interactions" value="1218"/>
</dbReference>
<feature type="domain" description="Helicase C-terminal" evidence="13">
    <location>
        <begin position="820"/>
        <end position="980"/>
    </location>
</feature>
<keyword evidence="5" id="KW-0378">Hydrolase</keyword>
<dbReference type="GO" id="GO:0005694">
    <property type="term" value="C:chromosome"/>
    <property type="evidence" value="ECO:0007669"/>
    <property type="project" value="UniProtKB-ARBA"/>
</dbReference>
<evidence type="ECO:0000256" key="7">
    <source>
        <dbReference type="ARBA" id="ARBA00022840"/>
    </source>
</evidence>
<evidence type="ECO:0000256" key="6">
    <source>
        <dbReference type="ARBA" id="ARBA00022806"/>
    </source>
</evidence>
<keyword evidence="10" id="KW-0539">Nucleus</keyword>
<feature type="region of interest" description="Disordered" evidence="11">
    <location>
        <begin position="964"/>
        <end position="989"/>
    </location>
</feature>
<dbReference type="OrthoDB" id="448448at2759"/>
<name>A0A168LK96_ABSGL</name>
<evidence type="ECO:0000256" key="5">
    <source>
        <dbReference type="ARBA" id="ARBA00022801"/>
    </source>
</evidence>
<dbReference type="CDD" id="cd18793">
    <property type="entry name" value="SF2_C_SNF"/>
    <property type="match status" value="1"/>
</dbReference>
<dbReference type="OMA" id="MMLDVVE"/>
<feature type="compositionally biased region" description="Polar residues" evidence="11">
    <location>
        <begin position="1"/>
        <end position="10"/>
    </location>
</feature>
<feature type="compositionally biased region" description="Pro residues" evidence="11">
    <location>
        <begin position="47"/>
        <end position="56"/>
    </location>
</feature>
<keyword evidence="9" id="KW-0238">DNA-binding</keyword>
<feature type="compositionally biased region" description="Low complexity" evidence="11">
    <location>
        <begin position="112"/>
        <end position="126"/>
    </location>
</feature>
<dbReference type="GO" id="GO:0003677">
    <property type="term" value="F:DNA binding"/>
    <property type="evidence" value="ECO:0007669"/>
    <property type="project" value="UniProtKB-KW"/>
</dbReference>
<protein>
    <recommendedName>
        <fullName evidence="3">DNA helicase</fullName>
        <ecNumber evidence="3">3.6.4.12</ecNumber>
    </recommendedName>
</protein>
<dbReference type="STRING" id="4829.A0A168LK96"/>
<evidence type="ECO:0000313" key="15">
    <source>
        <dbReference type="Proteomes" id="UP000078561"/>
    </source>
</evidence>
<dbReference type="InterPro" id="IPR000330">
    <property type="entry name" value="SNF2_N"/>
</dbReference>
<dbReference type="InterPro" id="IPR014001">
    <property type="entry name" value="Helicase_ATP-bd"/>
</dbReference>
<feature type="compositionally biased region" description="Acidic residues" evidence="11">
    <location>
        <begin position="138"/>
        <end position="147"/>
    </location>
</feature>
<reference evidence="14" key="1">
    <citation type="submission" date="2016-04" db="EMBL/GenBank/DDBJ databases">
        <authorList>
            <person name="Evans L.H."/>
            <person name="Alamgir A."/>
            <person name="Owens N."/>
            <person name="Weber N.D."/>
            <person name="Virtaneva K."/>
            <person name="Barbian K."/>
            <person name="Babar A."/>
            <person name="Rosenke K."/>
        </authorList>
    </citation>
    <scope>NUCLEOTIDE SEQUENCE [LARGE SCALE GENOMIC DNA]</scope>
    <source>
        <strain evidence="14">CBS 101.48</strain>
    </source>
</reference>
<feature type="compositionally biased region" description="Low complexity" evidence="11">
    <location>
        <begin position="27"/>
        <end position="38"/>
    </location>
</feature>
<keyword evidence="8" id="KW-0156">Chromatin regulator</keyword>
<dbReference type="EC" id="3.6.4.12" evidence="3"/>
<comment type="subcellular location">
    <subcellularLocation>
        <location evidence="1">Nucleus</location>
    </subcellularLocation>
</comment>
<dbReference type="InterPro" id="IPR038718">
    <property type="entry name" value="SNF2-like_sf"/>
</dbReference>
<dbReference type="GO" id="GO:0005524">
    <property type="term" value="F:ATP binding"/>
    <property type="evidence" value="ECO:0007669"/>
    <property type="project" value="UniProtKB-KW"/>
</dbReference>
<keyword evidence="15" id="KW-1185">Reference proteome</keyword>
<dbReference type="Gene3D" id="3.40.50.10810">
    <property type="entry name" value="Tandem AAA-ATPase domain"/>
    <property type="match status" value="1"/>
</dbReference>
<gene>
    <name evidence="14" type="primary">ABSGL_02434.1 scaffold 3452</name>
</gene>
<evidence type="ECO:0000256" key="8">
    <source>
        <dbReference type="ARBA" id="ARBA00022853"/>
    </source>
</evidence>
<evidence type="ECO:0000259" key="13">
    <source>
        <dbReference type="PROSITE" id="PS51194"/>
    </source>
</evidence>
<feature type="compositionally biased region" description="Acidic residues" evidence="11">
    <location>
        <begin position="256"/>
        <end position="271"/>
    </location>
</feature>
<dbReference type="SUPFAM" id="SSF52540">
    <property type="entry name" value="P-loop containing nucleoside triphosphate hydrolases"/>
    <property type="match status" value="2"/>
</dbReference>
<feature type="region of interest" description="Disordered" evidence="11">
    <location>
        <begin position="1"/>
        <end position="58"/>
    </location>
</feature>
<dbReference type="InterPro" id="IPR001650">
    <property type="entry name" value="Helicase_C-like"/>
</dbReference>
<dbReference type="PANTHER" id="PTHR10799">
    <property type="entry name" value="SNF2/RAD54 HELICASE FAMILY"/>
    <property type="match status" value="1"/>
</dbReference>
<feature type="compositionally biased region" description="Low complexity" evidence="11">
    <location>
        <begin position="631"/>
        <end position="656"/>
    </location>
</feature>
<feature type="region of interest" description="Disordered" evidence="11">
    <location>
        <begin position="75"/>
        <end position="179"/>
    </location>
</feature>
<dbReference type="Pfam" id="PF00271">
    <property type="entry name" value="Helicase_C"/>
    <property type="match status" value="1"/>
</dbReference>
<evidence type="ECO:0000259" key="12">
    <source>
        <dbReference type="PROSITE" id="PS51192"/>
    </source>
</evidence>
<dbReference type="GO" id="GO:0005634">
    <property type="term" value="C:nucleus"/>
    <property type="evidence" value="ECO:0007669"/>
    <property type="project" value="UniProtKB-SubCell"/>
</dbReference>
<dbReference type="AlphaFoldDB" id="A0A168LK96"/>
<evidence type="ECO:0000256" key="1">
    <source>
        <dbReference type="ARBA" id="ARBA00004123"/>
    </source>
</evidence>
<dbReference type="GO" id="GO:0016787">
    <property type="term" value="F:hydrolase activity"/>
    <property type="evidence" value="ECO:0007669"/>
    <property type="project" value="UniProtKB-KW"/>
</dbReference>
<dbReference type="PROSITE" id="PS51194">
    <property type="entry name" value="HELICASE_CTER"/>
    <property type="match status" value="1"/>
</dbReference>
<feature type="region of interest" description="Disordered" evidence="11">
    <location>
        <begin position="231"/>
        <end position="271"/>
    </location>
</feature>
<dbReference type="Gene3D" id="3.40.50.300">
    <property type="entry name" value="P-loop containing nucleotide triphosphate hydrolases"/>
    <property type="match status" value="1"/>
</dbReference>
<accession>A0A168LK96</accession>
<dbReference type="GO" id="GO:0003678">
    <property type="term" value="F:DNA helicase activity"/>
    <property type="evidence" value="ECO:0007669"/>
    <property type="project" value="UniProtKB-EC"/>
</dbReference>
<evidence type="ECO:0000256" key="4">
    <source>
        <dbReference type="ARBA" id="ARBA00022741"/>
    </source>
</evidence>
<evidence type="ECO:0000256" key="10">
    <source>
        <dbReference type="ARBA" id="ARBA00023242"/>
    </source>
</evidence>
<feature type="region of interest" description="Disordered" evidence="11">
    <location>
        <begin position="627"/>
        <end position="657"/>
    </location>
</feature>
<evidence type="ECO:0000256" key="3">
    <source>
        <dbReference type="ARBA" id="ARBA00012551"/>
    </source>
</evidence>
<dbReference type="SMART" id="SM00487">
    <property type="entry name" value="DEXDc"/>
    <property type="match status" value="1"/>
</dbReference>
<evidence type="ECO:0000256" key="9">
    <source>
        <dbReference type="ARBA" id="ARBA00023125"/>
    </source>
</evidence>
<feature type="compositionally biased region" description="Basic and acidic residues" evidence="11">
    <location>
        <begin position="151"/>
        <end position="168"/>
    </location>
</feature>
<feature type="domain" description="Helicase ATP-binding" evidence="12">
    <location>
        <begin position="441"/>
        <end position="609"/>
    </location>
</feature>
<evidence type="ECO:0000256" key="2">
    <source>
        <dbReference type="ARBA" id="ARBA00007025"/>
    </source>
</evidence>
<comment type="similarity">
    <text evidence="2">Belongs to the SNF2/RAD54 helicase family.</text>
</comment>
<dbReference type="Proteomes" id="UP000078561">
    <property type="component" value="Unassembled WGS sequence"/>
</dbReference>
<dbReference type="Pfam" id="PF00176">
    <property type="entry name" value="SNF2-rel_dom"/>
    <property type="match status" value="1"/>
</dbReference>
<evidence type="ECO:0000313" key="14">
    <source>
        <dbReference type="EMBL" id="SAL96976.1"/>
    </source>
</evidence>
<organism evidence="14">
    <name type="scientific">Absidia glauca</name>
    <name type="common">Pin mould</name>
    <dbReference type="NCBI Taxonomy" id="4829"/>
    <lineage>
        <taxon>Eukaryota</taxon>
        <taxon>Fungi</taxon>
        <taxon>Fungi incertae sedis</taxon>
        <taxon>Mucoromycota</taxon>
        <taxon>Mucoromycotina</taxon>
        <taxon>Mucoromycetes</taxon>
        <taxon>Mucorales</taxon>
        <taxon>Cunninghamellaceae</taxon>
        <taxon>Absidia</taxon>
    </lineage>
</organism>
<keyword evidence="7" id="KW-0067">ATP-binding</keyword>
<keyword evidence="6" id="KW-0347">Helicase</keyword>
<evidence type="ECO:0000256" key="11">
    <source>
        <dbReference type="SAM" id="MobiDB-lite"/>
    </source>
</evidence>
<dbReference type="PROSITE" id="PS51192">
    <property type="entry name" value="HELICASE_ATP_BIND_1"/>
    <property type="match status" value="1"/>
</dbReference>